<evidence type="ECO:0000313" key="3">
    <source>
        <dbReference type="Proteomes" id="UP000036681"/>
    </source>
</evidence>
<dbReference type="Proteomes" id="UP000036681">
    <property type="component" value="Unplaced"/>
</dbReference>
<dbReference type="AlphaFoldDB" id="A0A0M3HFV7"/>
<accession>A0A0M3HFV7</accession>
<dbReference type="InterPro" id="IPR040676">
    <property type="entry name" value="DUF5641"/>
</dbReference>
<evidence type="ECO:0000313" key="4">
    <source>
        <dbReference type="WBParaSite" id="ALUE_0000040201-mRNA-1"/>
    </source>
</evidence>
<dbReference type="GO" id="GO:0003676">
    <property type="term" value="F:nucleic acid binding"/>
    <property type="evidence" value="ECO:0007669"/>
    <property type="project" value="InterPro"/>
</dbReference>
<dbReference type="WBParaSite" id="ALUE_0000040201-mRNA-1">
    <property type="protein sequence ID" value="ALUE_0000040201-mRNA-1"/>
    <property type="gene ID" value="ALUE_0000040201"/>
</dbReference>
<dbReference type="Gene3D" id="3.30.420.10">
    <property type="entry name" value="Ribonuclease H-like superfamily/Ribonuclease H"/>
    <property type="match status" value="1"/>
</dbReference>
<feature type="compositionally biased region" description="Acidic residues" evidence="1">
    <location>
        <begin position="356"/>
        <end position="366"/>
    </location>
</feature>
<organism evidence="3 4">
    <name type="scientific">Ascaris lumbricoides</name>
    <name type="common">Giant roundworm</name>
    <dbReference type="NCBI Taxonomy" id="6252"/>
    <lineage>
        <taxon>Eukaryota</taxon>
        <taxon>Metazoa</taxon>
        <taxon>Ecdysozoa</taxon>
        <taxon>Nematoda</taxon>
        <taxon>Chromadorea</taxon>
        <taxon>Rhabditida</taxon>
        <taxon>Spirurina</taxon>
        <taxon>Ascaridomorpha</taxon>
        <taxon>Ascaridoidea</taxon>
        <taxon>Ascarididae</taxon>
        <taxon>Ascaris</taxon>
    </lineage>
</organism>
<dbReference type="Pfam" id="PF18701">
    <property type="entry name" value="DUF5641"/>
    <property type="match status" value="1"/>
</dbReference>
<dbReference type="PANTHER" id="PTHR47331">
    <property type="entry name" value="PHD-TYPE DOMAIN-CONTAINING PROTEIN"/>
    <property type="match status" value="1"/>
</dbReference>
<feature type="domain" description="DUF5641" evidence="2">
    <location>
        <begin position="255"/>
        <end position="353"/>
    </location>
</feature>
<reference evidence="4" key="1">
    <citation type="submission" date="2017-02" db="UniProtKB">
        <authorList>
            <consortium name="WormBaseParasite"/>
        </authorList>
    </citation>
    <scope>IDENTIFICATION</scope>
</reference>
<name>A0A0M3HFV7_ASCLU</name>
<dbReference type="InterPro" id="IPR012337">
    <property type="entry name" value="RNaseH-like_sf"/>
</dbReference>
<dbReference type="SUPFAM" id="SSF53098">
    <property type="entry name" value="Ribonuclease H-like"/>
    <property type="match status" value="1"/>
</dbReference>
<feature type="region of interest" description="Disordered" evidence="1">
    <location>
        <begin position="354"/>
        <end position="373"/>
    </location>
</feature>
<protein>
    <submittedName>
        <fullName evidence="4">DUF5641 domain-containing protein</fullName>
    </submittedName>
</protein>
<keyword evidence="3" id="KW-1185">Reference proteome</keyword>
<evidence type="ECO:0000259" key="2">
    <source>
        <dbReference type="Pfam" id="PF18701"/>
    </source>
</evidence>
<evidence type="ECO:0000256" key="1">
    <source>
        <dbReference type="SAM" id="MobiDB-lite"/>
    </source>
</evidence>
<proteinExistence type="predicted"/>
<dbReference type="InterPro" id="IPR036397">
    <property type="entry name" value="RNaseH_sf"/>
</dbReference>
<sequence length="373" mass="43128">MIAGKGRIGNVSGNNRKLSANTALVETPTGQDVDCYWKLEQRITKKPLRVAKRASEKGPLTVEEIQEAEECLIRQAQSEEDETKQTARWKLEWDAQKLLWTTRGRMHEALVYLPRHSHITKLIILQQHEHSSHSGIDHVIDLATEELARKKIKWKFIPDYAPWQGGIYERMVGLVKESLRRAVGRRLLEEDELRTVLTEVEAIVNERPLTYVADDSMEYIRPIDFLSPYAQITFRVKEPQEGLAISSHREQLLQQWKTSQKTLNRFWKTWSDMYLNTLRQRTQSEHRHPRSCSARTPRLNEIVLIKEDAPRSVWKLARVLCTVASADHAVRAVKLKLANGRECTRPINLIAPLEVTNDDDPIPDEDDGRRSEP</sequence>